<evidence type="ECO:0000256" key="1">
    <source>
        <dbReference type="PROSITE-ProRule" id="PRU00267"/>
    </source>
</evidence>
<feature type="region of interest" description="Disordered" evidence="2">
    <location>
        <begin position="822"/>
        <end position="884"/>
    </location>
</feature>
<dbReference type="InterPro" id="IPR036910">
    <property type="entry name" value="HMG_box_dom_sf"/>
</dbReference>
<dbReference type="VEuPathDB" id="FungiDB:VP01_384g5"/>
<feature type="compositionally biased region" description="Polar residues" evidence="2">
    <location>
        <begin position="187"/>
        <end position="208"/>
    </location>
</feature>
<keyword evidence="5" id="KW-1185">Reference proteome</keyword>
<feature type="region of interest" description="Disordered" evidence="2">
    <location>
        <begin position="462"/>
        <end position="542"/>
    </location>
</feature>
<dbReference type="Gene3D" id="1.10.30.10">
    <property type="entry name" value="High mobility group box domain"/>
    <property type="match status" value="1"/>
</dbReference>
<dbReference type="EMBL" id="LAVV01008890">
    <property type="protein sequence ID" value="KNZ51716.1"/>
    <property type="molecule type" value="Genomic_DNA"/>
</dbReference>
<dbReference type="AlphaFoldDB" id="A0A0L6UT34"/>
<dbReference type="InterPro" id="IPR009071">
    <property type="entry name" value="HMG_box_dom"/>
</dbReference>
<dbReference type="GO" id="GO:0003677">
    <property type="term" value="F:DNA binding"/>
    <property type="evidence" value="ECO:0007669"/>
    <property type="project" value="UniProtKB-UniRule"/>
</dbReference>
<feature type="compositionally biased region" description="Polar residues" evidence="2">
    <location>
        <begin position="361"/>
        <end position="373"/>
    </location>
</feature>
<accession>A0A0L6UT34</accession>
<dbReference type="STRING" id="27349.A0A0L6UT34"/>
<dbReference type="Proteomes" id="UP000037035">
    <property type="component" value="Unassembled WGS sequence"/>
</dbReference>
<proteinExistence type="predicted"/>
<feature type="compositionally biased region" description="Polar residues" evidence="2">
    <location>
        <begin position="793"/>
        <end position="809"/>
    </location>
</feature>
<feature type="compositionally biased region" description="Polar residues" evidence="2">
    <location>
        <begin position="241"/>
        <end position="265"/>
    </location>
</feature>
<feature type="region of interest" description="Disordered" evidence="2">
    <location>
        <begin position="303"/>
        <end position="427"/>
    </location>
</feature>
<gene>
    <name evidence="4" type="ORF">VP01_384g5</name>
</gene>
<feature type="compositionally biased region" description="Basic residues" evidence="2">
    <location>
        <begin position="624"/>
        <end position="637"/>
    </location>
</feature>
<feature type="compositionally biased region" description="Polar residues" evidence="2">
    <location>
        <begin position="130"/>
        <end position="149"/>
    </location>
</feature>
<dbReference type="PROSITE" id="PS50118">
    <property type="entry name" value="HMG_BOX_2"/>
    <property type="match status" value="1"/>
</dbReference>
<keyword evidence="1" id="KW-0539">Nucleus</keyword>
<feature type="region of interest" description="Disordered" evidence="2">
    <location>
        <begin position="769"/>
        <end position="809"/>
    </location>
</feature>
<feature type="region of interest" description="Disordered" evidence="2">
    <location>
        <begin position="176"/>
        <end position="212"/>
    </location>
</feature>
<feature type="region of interest" description="Disordered" evidence="2">
    <location>
        <begin position="670"/>
        <end position="700"/>
    </location>
</feature>
<evidence type="ECO:0000313" key="4">
    <source>
        <dbReference type="EMBL" id="KNZ51716.1"/>
    </source>
</evidence>
<feature type="region of interest" description="Disordered" evidence="2">
    <location>
        <begin position="94"/>
        <end position="149"/>
    </location>
</feature>
<feature type="compositionally biased region" description="Low complexity" evidence="2">
    <location>
        <begin position="854"/>
        <end position="864"/>
    </location>
</feature>
<feature type="region of interest" description="Disordered" evidence="2">
    <location>
        <begin position="1"/>
        <end position="47"/>
    </location>
</feature>
<comment type="caution">
    <text evidence="4">The sequence shown here is derived from an EMBL/GenBank/DDBJ whole genome shotgun (WGS) entry which is preliminary data.</text>
</comment>
<name>A0A0L6UT34_9BASI</name>
<organism evidence="4 5">
    <name type="scientific">Puccinia sorghi</name>
    <dbReference type="NCBI Taxonomy" id="27349"/>
    <lineage>
        <taxon>Eukaryota</taxon>
        <taxon>Fungi</taxon>
        <taxon>Dikarya</taxon>
        <taxon>Basidiomycota</taxon>
        <taxon>Pucciniomycotina</taxon>
        <taxon>Pucciniomycetes</taxon>
        <taxon>Pucciniales</taxon>
        <taxon>Pucciniaceae</taxon>
        <taxon>Puccinia</taxon>
    </lineage>
</organism>
<evidence type="ECO:0000313" key="5">
    <source>
        <dbReference type="Proteomes" id="UP000037035"/>
    </source>
</evidence>
<keyword evidence="1" id="KW-0238">DNA-binding</keyword>
<reference evidence="4 5" key="1">
    <citation type="submission" date="2015-08" db="EMBL/GenBank/DDBJ databases">
        <title>Next Generation Sequencing and Analysis of the Genome of Puccinia sorghi L Schw, the Causal Agent of Maize Common Rust.</title>
        <authorList>
            <person name="Rochi L."/>
            <person name="Burguener G."/>
            <person name="Darino M."/>
            <person name="Turjanski A."/>
            <person name="Kreff E."/>
            <person name="Dieguez M.J."/>
            <person name="Sacco F."/>
        </authorList>
    </citation>
    <scope>NUCLEOTIDE SEQUENCE [LARGE SCALE GENOMIC DNA]</scope>
    <source>
        <strain evidence="4 5">RO10H11247</strain>
    </source>
</reference>
<sequence length="1086" mass="115900">MECPSLPRRVSTRASHFSSASHRHTHLSTLNASQLSTSSRPTPPTPIVISSTLFGSRNASKFISNPRPANPLASASHSSPSSALCPALSSAQIATGGDGQFSDADTDEEDGSEAHKSKKVKFNSFHSKEASLSQPNKHNAPTPSSKNSTFIQGAEAYQAEEMGEALMRTALAIPSNTKSTRHIDTKLLSTRPSRPSTPAASNHQTSLRYDSKAQLPMATRRLATLVGIPESSQAIIQSTLSIPPSRSNHSNSQPHASTSVTNSHQTQKHGRPAHFEEYKLRQLTLNASIKDYLEPDGTHVLQSASSYLPSDCSPRHPNPPSSTGPAGHSPRESSNRSTTASAPRQALAHKSTPISHAVQALTANTSECGSNRGRNFPPPTDSTRDTTAGTNLDVPHGLVAPRYGRTSNSSASDDFTMPAPGSFSIRAPPSSQLLHAYDPTLLSPEAPELTNRGGIRLEAFEESSELDASSQPPSTCPAFSPPANSSNAGQLSGLSSPAPGNRNKRKARSSKPNPISPIAESDSGRPEVELVKPPPTINGKVSHGRKVPVGYVKRTPNSFLMFRSHVIANKLLPPGVEHDNRQISRVVSGLWAGLSEEDLRSWQAASRELRAAARAKNPGLKHAPNQKRKEVVRRRRNGQLPGETPEQRVQREKAAAAELAKVIIRSSGDRLQQDNTALPSTSNVSAQPRDSRREVSRPEFRAPSYYFSQANVGQVATPRSEYSESTLTTSPAAEARRSLSCVPESDGDVSSGARQTIMTPMTVASVLSAGNHGNGCPTSAKSTPAELPFRVDPNSQGSQQGPSTAAVNLGTDSELSQNTVRPLLFSPIPPSTQPAGNPRETPSSQFGLLFSPVSTSSQTAATSAHEIRPSQPGTQSYSGGFSHMGSGFDVPGSFQDTFSNEMLRSLGLAASDMNLPMPTSGSLPLAPTTTNADNFLGNSFALRDDEQERGSAFWSQDSDFRNFVNTSSADYPFRESNDSEENCSQITAQVIGQTSYPSLSQASQADSSANPLEFGPLVDTSYDPLKCDHGLNFDAMFLSYQSSSQALEEARESLTANLADNHPLGITTGDSSSLTQDYPKGFWLNS</sequence>
<evidence type="ECO:0000259" key="3">
    <source>
        <dbReference type="PROSITE" id="PS50118"/>
    </source>
</evidence>
<feature type="compositionally biased region" description="Polar residues" evidence="2">
    <location>
        <begin position="482"/>
        <end position="495"/>
    </location>
</feature>
<dbReference type="OrthoDB" id="6247875at2759"/>
<feature type="DNA-binding region" description="HMG box" evidence="1">
    <location>
        <begin position="552"/>
        <end position="621"/>
    </location>
</feature>
<feature type="region of interest" description="Disordered" evidence="2">
    <location>
        <begin position="714"/>
        <end position="752"/>
    </location>
</feature>
<feature type="compositionally biased region" description="Polar residues" evidence="2">
    <location>
        <begin position="673"/>
        <end position="688"/>
    </location>
</feature>
<dbReference type="SUPFAM" id="SSF47095">
    <property type="entry name" value="HMG-box"/>
    <property type="match status" value="1"/>
</dbReference>
<feature type="region of interest" description="Disordered" evidence="2">
    <location>
        <begin position="613"/>
        <end position="653"/>
    </location>
</feature>
<protein>
    <recommendedName>
        <fullName evidence="3">HMG box domain-containing protein</fullName>
    </recommendedName>
</protein>
<feature type="region of interest" description="Disordered" evidence="2">
    <location>
        <begin position="241"/>
        <end position="273"/>
    </location>
</feature>
<feature type="domain" description="HMG box" evidence="3">
    <location>
        <begin position="552"/>
        <end position="621"/>
    </location>
</feature>
<feature type="compositionally biased region" description="Basic and acidic residues" evidence="2">
    <location>
        <begin position="689"/>
        <end position="700"/>
    </location>
</feature>
<dbReference type="GO" id="GO:0005634">
    <property type="term" value="C:nucleus"/>
    <property type="evidence" value="ECO:0007669"/>
    <property type="project" value="UniProtKB-UniRule"/>
</dbReference>
<evidence type="ECO:0000256" key="2">
    <source>
        <dbReference type="SAM" id="MobiDB-lite"/>
    </source>
</evidence>